<organism evidence="1 2">
    <name type="scientific">Dovyalis caffra</name>
    <dbReference type="NCBI Taxonomy" id="77055"/>
    <lineage>
        <taxon>Eukaryota</taxon>
        <taxon>Viridiplantae</taxon>
        <taxon>Streptophyta</taxon>
        <taxon>Embryophyta</taxon>
        <taxon>Tracheophyta</taxon>
        <taxon>Spermatophyta</taxon>
        <taxon>Magnoliopsida</taxon>
        <taxon>eudicotyledons</taxon>
        <taxon>Gunneridae</taxon>
        <taxon>Pentapetalae</taxon>
        <taxon>rosids</taxon>
        <taxon>fabids</taxon>
        <taxon>Malpighiales</taxon>
        <taxon>Salicaceae</taxon>
        <taxon>Flacourtieae</taxon>
        <taxon>Dovyalis</taxon>
    </lineage>
</organism>
<evidence type="ECO:0000313" key="2">
    <source>
        <dbReference type="Proteomes" id="UP001314170"/>
    </source>
</evidence>
<sequence>KGTHQHMNIGLENLAGTGTGTGTICWAGRLISPILMGPSRLFVGSTSQLNRERDSQYSTVGR</sequence>
<keyword evidence="2" id="KW-1185">Reference proteome</keyword>
<gene>
    <name evidence="1" type="ORF">DCAF_LOCUS26778</name>
</gene>
<dbReference type="AlphaFoldDB" id="A0AAV1SVA8"/>
<evidence type="ECO:0000313" key="1">
    <source>
        <dbReference type="EMBL" id="CAK7356505.1"/>
    </source>
</evidence>
<dbReference type="Proteomes" id="UP001314170">
    <property type="component" value="Unassembled WGS sequence"/>
</dbReference>
<protein>
    <submittedName>
        <fullName evidence="1">Uncharacterized protein</fullName>
    </submittedName>
</protein>
<reference evidence="1 2" key="1">
    <citation type="submission" date="2024-01" db="EMBL/GenBank/DDBJ databases">
        <authorList>
            <person name="Waweru B."/>
        </authorList>
    </citation>
    <scope>NUCLEOTIDE SEQUENCE [LARGE SCALE GENOMIC DNA]</scope>
</reference>
<proteinExistence type="predicted"/>
<dbReference type="EMBL" id="CAWUPB010001197">
    <property type="protein sequence ID" value="CAK7356505.1"/>
    <property type="molecule type" value="Genomic_DNA"/>
</dbReference>
<name>A0AAV1SVA8_9ROSI</name>
<comment type="caution">
    <text evidence="1">The sequence shown here is derived from an EMBL/GenBank/DDBJ whole genome shotgun (WGS) entry which is preliminary data.</text>
</comment>
<feature type="non-terminal residue" evidence="1">
    <location>
        <position position="1"/>
    </location>
</feature>
<accession>A0AAV1SVA8</accession>